<evidence type="ECO:0000313" key="5">
    <source>
        <dbReference type="EMBL" id="PYF84099.1"/>
    </source>
</evidence>
<name>A0A318VJZ6_9GAMM</name>
<protein>
    <submittedName>
        <fullName evidence="5">Fic family protein</fullName>
    </submittedName>
</protein>
<sequence length="366" mass="41814">MWIWQQENWPHFTWDKNTIEPMLREARLNQGILLGKMASQSHDAKQNMLDTLLANIINSSAIEGEKLNAFSVRSSLANKLGLTEENSFPTTEQTDGIAEIMVDAIENLDSKLSLKRILHWHEKLFPKGYTMLSPIIGGQLRGSEPMQVVSGRIDRPTVHFEAPPREVLDKELEHFIRWFNESIKEGSLDPLLRAAITHIWFVTIHPLDDGNGRITRLLTDLALAQAESQSVRFYAMSVSISAKRKSYYETLEQTQKGSVNITAWLAWFLNTLNETFNDVLREIDQTIFKSNYWQKIDQTKLTSEQVKVLNRMLDGDFEQGINTTQYHKVAKVSKPTATRHLATLVEQGCLVRSESGGRSTRYLLVQ</sequence>
<keyword evidence="2" id="KW-0067">ATP-binding</keyword>
<dbReference type="GO" id="GO:0005524">
    <property type="term" value="F:ATP binding"/>
    <property type="evidence" value="ECO:0007669"/>
    <property type="project" value="UniProtKB-KW"/>
</dbReference>
<dbReference type="InterPro" id="IPR036597">
    <property type="entry name" value="Fido-like_dom_sf"/>
</dbReference>
<dbReference type="SUPFAM" id="SSF46785">
    <property type="entry name" value="Winged helix' DNA-binding domain"/>
    <property type="match status" value="1"/>
</dbReference>
<proteinExistence type="predicted"/>
<reference evidence="5 6" key="1">
    <citation type="submission" date="2018-06" db="EMBL/GenBank/DDBJ databases">
        <title>Genomic Encyclopedia of Type Strains, Phase III (KMG-III): the genomes of soil and plant-associated and newly described type strains.</title>
        <authorList>
            <person name="Whitman W."/>
        </authorList>
    </citation>
    <scope>NUCLEOTIDE SEQUENCE [LARGE SCALE GENOMIC DNA]</scope>
    <source>
        <strain evidence="5 6">CECT 7730</strain>
    </source>
</reference>
<dbReference type="AlphaFoldDB" id="A0A318VJZ6"/>
<comment type="caution">
    <text evidence="5">The sequence shown here is derived from an EMBL/GenBank/DDBJ whole genome shotgun (WGS) entry which is preliminary data.</text>
</comment>
<dbReference type="InterPro" id="IPR036388">
    <property type="entry name" value="WH-like_DNA-bd_sf"/>
</dbReference>
<evidence type="ECO:0000256" key="2">
    <source>
        <dbReference type="PIRSR" id="PIRSR640198-2"/>
    </source>
</evidence>
<dbReference type="PANTHER" id="PTHR13504">
    <property type="entry name" value="FIDO DOMAIN-CONTAINING PROTEIN DDB_G0283145"/>
    <property type="match status" value="1"/>
</dbReference>
<evidence type="ECO:0000313" key="6">
    <source>
        <dbReference type="Proteomes" id="UP000247551"/>
    </source>
</evidence>
<feature type="binding site" evidence="2">
    <location>
        <begin position="247"/>
        <end position="248"/>
    </location>
    <ligand>
        <name>ATP</name>
        <dbReference type="ChEBI" id="CHEBI:30616"/>
    </ligand>
</feature>
<organism evidence="5 6">
    <name type="scientific">Marinomonas alcarazii</name>
    <dbReference type="NCBI Taxonomy" id="491949"/>
    <lineage>
        <taxon>Bacteria</taxon>
        <taxon>Pseudomonadati</taxon>
        <taxon>Pseudomonadota</taxon>
        <taxon>Gammaproteobacteria</taxon>
        <taxon>Oceanospirillales</taxon>
        <taxon>Oceanospirillaceae</taxon>
        <taxon>Marinomonas</taxon>
    </lineage>
</organism>
<dbReference type="PROSITE" id="PS51459">
    <property type="entry name" value="FIDO"/>
    <property type="match status" value="1"/>
</dbReference>
<dbReference type="Pfam" id="PF02661">
    <property type="entry name" value="Fic"/>
    <property type="match status" value="1"/>
</dbReference>
<dbReference type="InterPro" id="IPR036390">
    <property type="entry name" value="WH_DNA-bd_sf"/>
</dbReference>
<accession>A0A318VJZ6</accession>
<feature type="site" description="Important for autoinhibition of adenylyltransferase activity" evidence="3">
    <location>
        <position position="63"/>
    </location>
</feature>
<feature type="binding site" evidence="2">
    <location>
        <begin position="209"/>
        <end position="216"/>
    </location>
    <ligand>
        <name>ATP</name>
        <dbReference type="ChEBI" id="CHEBI:30616"/>
    </ligand>
</feature>
<evidence type="ECO:0000256" key="1">
    <source>
        <dbReference type="PIRSR" id="PIRSR640198-1"/>
    </source>
</evidence>
<evidence type="ECO:0000256" key="3">
    <source>
        <dbReference type="PIRSR" id="PIRSR640198-3"/>
    </source>
</evidence>
<keyword evidence="6" id="KW-1185">Reference proteome</keyword>
<dbReference type="Gene3D" id="1.10.10.10">
    <property type="entry name" value="Winged helix-like DNA-binding domain superfamily/Winged helix DNA-binding domain"/>
    <property type="match status" value="1"/>
</dbReference>
<dbReference type="SUPFAM" id="SSF140931">
    <property type="entry name" value="Fic-like"/>
    <property type="match status" value="1"/>
</dbReference>
<dbReference type="Proteomes" id="UP000247551">
    <property type="component" value="Unassembled WGS sequence"/>
</dbReference>
<dbReference type="Gene3D" id="1.10.3290.10">
    <property type="entry name" value="Fido-like domain"/>
    <property type="match status" value="1"/>
</dbReference>
<dbReference type="InterPro" id="IPR003812">
    <property type="entry name" value="Fido"/>
</dbReference>
<evidence type="ECO:0000259" key="4">
    <source>
        <dbReference type="PROSITE" id="PS51459"/>
    </source>
</evidence>
<dbReference type="RefSeq" id="WP_110571572.1">
    <property type="nucleotide sequence ID" value="NZ_QKLW01000001.1"/>
</dbReference>
<feature type="active site" evidence="1">
    <location>
        <position position="205"/>
    </location>
</feature>
<gene>
    <name evidence="5" type="ORF">DFP75_101124</name>
</gene>
<dbReference type="PANTHER" id="PTHR13504:SF33">
    <property type="entry name" value="FIC FAMILY PROTEIN"/>
    <property type="match status" value="1"/>
</dbReference>
<feature type="domain" description="Fido" evidence="4">
    <location>
        <begin position="112"/>
        <end position="270"/>
    </location>
</feature>
<dbReference type="Pfam" id="PF13776">
    <property type="entry name" value="DUF4172"/>
    <property type="match status" value="1"/>
</dbReference>
<keyword evidence="2" id="KW-0547">Nucleotide-binding</keyword>
<dbReference type="EMBL" id="QKLW01000001">
    <property type="protein sequence ID" value="PYF84099.1"/>
    <property type="molecule type" value="Genomic_DNA"/>
</dbReference>
<dbReference type="InterPro" id="IPR040198">
    <property type="entry name" value="Fido_containing"/>
</dbReference>
<dbReference type="InterPro" id="IPR025230">
    <property type="entry name" value="DUF4172"/>
</dbReference>